<organism evidence="1 2">
    <name type="scientific">Thiothrix winogradskyi</name>
    <dbReference type="NCBI Taxonomy" id="96472"/>
    <lineage>
        <taxon>Bacteria</taxon>
        <taxon>Pseudomonadati</taxon>
        <taxon>Pseudomonadota</taxon>
        <taxon>Gammaproteobacteria</taxon>
        <taxon>Thiotrichales</taxon>
        <taxon>Thiotrichaceae</taxon>
        <taxon>Thiothrix</taxon>
    </lineage>
</organism>
<dbReference type="Proteomes" id="UP001054801">
    <property type="component" value="Chromosome"/>
</dbReference>
<protein>
    <submittedName>
        <fullName evidence="1">Uncharacterized protein</fullName>
    </submittedName>
</protein>
<gene>
    <name evidence="1" type="ORF">L2Y54_08450</name>
</gene>
<dbReference type="RefSeq" id="WP_236501392.1">
    <property type="nucleotide sequence ID" value="NZ_CP091244.1"/>
</dbReference>
<accession>A0ABY3T600</accession>
<sequence length="152" mass="17357">MRNVIPFPEHEQEEYPRVEPGAYALRFTHWETKRRFNTGKVSVWFEVVSYGEAFGVRLARHYNAKHLIGKLGKKGGFYAGKCSDLAREFYTVMELAGEPVGKFRPDRLPLHLLGSHVVVGVVRDVKHDSKRKPIPQALQYSVVDELKGIKPP</sequence>
<dbReference type="EMBL" id="CP091244">
    <property type="protein sequence ID" value="UJS26055.1"/>
    <property type="molecule type" value="Genomic_DNA"/>
</dbReference>
<reference evidence="1" key="1">
    <citation type="journal article" date="2022" name="Microorganisms">
        <title>Two New Species of Filamentous Sulfur Bacteria of the Genus Thiothrix, Thiothrix winogradskyi sp. nov. and 'Candidatus Thiothrix sulfatifontis' sp. nov.</title>
        <authorList>
            <person name="Ravin N.V."/>
            <person name="Rossetti S."/>
            <person name="Beletsky A.V."/>
            <person name="Kadnikov V.V."/>
            <person name="Rudenko T.S."/>
            <person name="Smolyakov D.D."/>
            <person name="Moskvitina M.I."/>
            <person name="Gureeva M.V."/>
            <person name="Mardanov A.V."/>
            <person name="Grabovich M.Y."/>
        </authorList>
    </citation>
    <scope>NUCLEOTIDE SEQUENCE</scope>
    <source>
        <strain evidence="1">CT3</strain>
    </source>
</reference>
<name>A0ABY3T600_9GAMM</name>
<proteinExistence type="predicted"/>
<keyword evidence="2" id="KW-1185">Reference proteome</keyword>
<evidence type="ECO:0000313" key="1">
    <source>
        <dbReference type="EMBL" id="UJS26055.1"/>
    </source>
</evidence>
<evidence type="ECO:0000313" key="2">
    <source>
        <dbReference type="Proteomes" id="UP001054801"/>
    </source>
</evidence>